<dbReference type="InterPro" id="IPR004438">
    <property type="entry name" value="Peptidase_M3B"/>
</dbReference>
<gene>
    <name evidence="9" type="primary">pepF_2</name>
    <name evidence="9" type="ORF">GCM10008932_13810</name>
</gene>
<evidence type="ECO:0000313" key="10">
    <source>
        <dbReference type="Proteomes" id="UP001501166"/>
    </source>
</evidence>
<evidence type="ECO:0000256" key="1">
    <source>
        <dbReference type="ARBA" id="ARBA00022670"/>
    </source>
</evidence>
<evidence type="ECO:0000256" key="3">
    <source>
        <dbReference type="ARBA" id="ARBA00022801"/>
    </source>
</evidence>
<reference evidence="9 10" key="1">
    <citation type="journal article" date="2019" name="Int. J. Syst. Evol. Microbiol.">
        <title>The Global Catalogue of Microorganisms (GCM) 10K type strain sequencing project: providing services to taxonomists for standard genome sequencing and annotation.</title>
        <authorList>
            <consortium name="The Broad Institute Genomics Platform"/>
            <consortium name="The Broad Institute Genome Sequencing Center for Infectious Disease"/>
            <person name="Wu L."/>
            <person name="Ma J."/>
        </authorList>
    </citation>
    <scope>NUCLEOTIDE SEQUENCE [LARGE SCALE GENOMIC DNA]</scope>
    <source>
        <strain evidence="9 10">JCM 12662</strain>
    </source>
</reference>
<dbReference type="PANTHER" id="PTHR11804:SF84">
    <property type="entry name" value="SACCHAROLYSIN"/>
    <property type="match status" value="1"/>
</dbReference>
<dbReference type="InterPro" id="IPR013647">
    <property type="entry name" value="OligopepF_N_dom"/>
</dbReference>
<feature type="domain" description="Peptidase M3A/M3B catalytic" evidence="7">
    <location>
        <begin position="207"/>
        <end position="587"/>
    </location>
</feature>
<keyword evidence="4 6" id="KW-0862">Zinc</keyword>
<dbReference type="CDD" id="cd09608">
    <property type="entry name" value="M3B_PepF"/>
    <property type="match status" value="1"/>
</dbReference>
<dbReference type="EC" id="3.4.24.-" evidence="6"/>
<dbReference type="PANTHER" id="PTHR11804">
    <property type="entry name" value="PROTEASE M3 THIMET OLIGOPEPTIDASE-RELATED"/>
    <property type="match status" value="1"/>
</dbReference>
<dbReference type="NCBIfam" id="TIGR00181">
    <property type="entry name" value="pepF"/>
    <property type="match status" value="1"/>
</dbReference>
<dbReference type="EMBL" id="BAAACW010000084">
    <property type="protein sequence ID" value="GAA0362444.1"/>
    <property type="molecule type" value="Genomic_DNA"/>
</dbReference>
<comment type="similarity">
    <text evidence="6">Belongs to the peptidase M3B family.</text>
</comment>
<dbReference type="Gene3D" id="1.10.1370.20">
    <property type="entry name" value="Oligoendopeptidase f, C-terminal domain"/>
    <property type="match status" value="1"/>
</dbReference>
<evidence type="ECO:0000313" key="9">
    <source>
        <dbReference type="EMBL" id="GAA0362444.1"/>
    </source>
</evidence>
<dbReference type="Pfam" id="PF01432">
    <property type="entry name" value="Peptidase_M3"/>
    <property type="match status" value="1"/>
</dbReference>
<feature type="domain" description="Oligopeptidase F N-terminal" evidence="8">
    <location>
        <begin position="117"/>
        <end position="186"/>
    </location>
</feature>
<dbReference type="Proteomes" id="UP001501166">
    <property type="component" value="Unassembled WGS sequence"/>
</dbReference>
<evidence type="ECO:0000256" key="4">
    <source>
        <dbReference type="ARBA" id="ARBA00022833"/>
    </source>
</evidence>
<dbReference type="Pfam" id="PF08439">
    <property type="entry name" value="Peptidase_M3_N"/>
    <property type="match status" value="1"/>
</dbReference>
<keyword evidence="3 6" id="KW-0378">Hydrolase</keyword>
<name>A0ABN0XF59_9LACT</name>
<keyword evidence="10" id="KW-1185">Reference proteome</keyword>
<evidence type="ECO:0000256" key="2">
    <source>
        <dbReference type="ARBA" id="ARBA00022723"/>
    </source>
</evidence>
<comment type="caution">
    <text evidence="9">The sequence shown here is derived from an EMBL/GenBank/DDBJ whole genome shotgun (WGS) entry which is preliminary data.</text>
</comment>
<dbReference type="Gene3D" id="1.20.140.70">
    <property type="entry name" value="Oligopeptidase f, N-terminal domain"/>
    <property type="match status" value="1"/>
</dbReference>
<protein>
    <recommendedName>
        <fullName evidence="6">Oligopeptidase F</fullName>
        <ecNumber evidence="6">3.4.24.-</ecNumber>
    </recommendedName>
</protein>
<dbReference type="InterPro" id="IPR045090">
    <property type="entry name" value="Pept_M3A_M3B"/>
</dbReference>
<dbReference type="InterPro" id="IPR042088">
    <property type="entry name" value="OligoPept_F_C"/>
</dbReference>
<sequence>MSEVKSLPARNEVPIELTWDLSVIYESDEKWEEDFNQTQEKIEEVKEFQGKLGEDAKTFLEALEAILNLSRKVSSIYVYAHLKSDQDTTNNTYQAMNDRARYLASLTQEATSWFEPEVLELPEETLSDYFEDEEGLEVYTHYINQLTANRAHVLTAEMEALLAGASEVLGSSSQTFSVLNNADLKFPKVKGEDGKEVQLSHGMYGQLLESTDRSVRKEAFTKMYEIYEGLKNTFASTLGANVKNHNYQAKVHHYKSARERALSNNHIPEAVHDTLIDVVNENLPLLHRYMELRKKTLELDELHMYDLYTPITGEASLKYSYEEAKDKTFEGLEPLGEEYKDVLEKAFNNRWIDVVENKGKRSGAYSSGTYDTNPYILLNWHDSLNHLYTLVHELGHSAHSYFTRSTQPHVYGNYSIFLAEIASTTNENLLTDYLLKTTEDPKARAYVLSHYLDGFKGTVFRQTQFAEFEHFMHEEAAKGVPLTADYLSENYRKINSKYYGDAVEKDEAIQYEWARIPHFYMNYYVYQYSTGFCAATALADKILNEEEGALDKYLTYLKAGSSDYPIEVMKKAGVDMTDRDYLERAMKVFEERLNELEKALEAIKE</sequence>
<evidence type="ECO:0000256" key="5">
    <source>
        <dbReference type="ARBA" id="ARBA00023049"/>
    </source>
</evidence>
<keyword evidence="2 6" id="KW-0479">Metal-binding</keyword>
<keyword evidence="5 6" id="KW-0482">Metalloprotease</keyword>
<accession>A0ABN0XF59</accession>
<comment type="function">
    <text evidence="6">Has oligopeptidase activity and degrades a variety of small bioactive peptides.</text>
</comment>
<dbReference type="InterPro" id="IPR001567">
    <property type="entry name" value="Pept_M3A_M3B_dom"/>
</dbReference>
<evidence type="ECO:0000259" key="8">
    <source>
        <dbReference type="Pfam" id="PF08439"/>
    </source>
</evidence>
<keyword evidence="1 6" id="KW-0645">Protease</keyword>
<dbReference type="Gene3D" id="1.10.287.830">
    <property type="entry name" value="putative peptidase helix hairpin domain like"/>
    <property type="match status" value="1"/>
</dbReference>
<evidence type="ECO:0000259" key="7">
    <source>
        <dbReference type="Pfam" id="PF01432"/>
    </source>
</evidence>
<comment type="cofactor">
    <cofactor evidence="6">
        <name>Zn(2+)</name>
        <dbReference type="ChEBI" id="CHEBI:29105"/>
    </cofactor>
    <text evidence="6">Binds 1 zinc ion.</text>
</comment>
<proteinExistence type="inferred from homology"/>
<evidence type="ECO:0000256" key="6">
    <source>
        <dbReference type="RuleBase" id="RU368091"/>
    </source>
</evidence>
<organism evidence="9 10">
    <name type="scientific">Alkalibacterium iburiense</name>
    <dbReference type="NCBI Taxonomy" id="290589"/>
    <lineage>
        <taxon>Bacteria</taxon>
        <taxon>Bacillati</taxon>
        <taxon>Bacillota</taxon>
        <taxon>Bacilli</taxon>
        <taxon>Lactobacillales</taxon>
        <taxon>Carnobacteriaceae</taxon>
        <taxon>Alkalibacterium</taxon>
    </lineage>
</organism>
<dbReference type="RefSeq" id="WP_343755054.1">
    <property type="nucleotide sequence ID" value="NZ_BAAACW010000084.1"/>
</dbReference>
<dbReference type="SUPFAM" id="SSF55486">
    <property type="entry name" value="Metalloproteases ('zincins'), catalytic domain"/>
    <property type="match status" value="1"/>
</dbReference>